<comment type="caution">
    <text evidence="2">The sequence shown here is derived from an EMBL/GenBank/DDBJ whole genome shotgun (WGS) entry which is preliminary data.</text>
</comment>
<dbReference type="PANTHER" id="PTHR37449">
    <property type="match status" value="1"/>
</dbReference>
<evidence type="ECO:0000313" key="3">
    <source>
        <dbReference type="Proteomes" id="UP000250321"/>
    </source>
</evidence>
<reference evidence="2 3" key="1">
    <citation type="submission" date="2018-02" db="EMBL/GenBank/DDBJ databases">
        <title>Draft genome of wild Prunus yedoensis var. nudiflora.</title>
        <authorList>
            <person name="Baek S."/>
            <person name="Kim J.-H."/>
            <person name="Choi K."/>
            <person name="Kim G.-B."/>
            <person name="Cho A."/>
            <person name="Jang H."/>
            <person name="Shin C.-H."/>
            <person name="Yu H.-J."/>
            <person name="Mun J.-H."/>
        </authorList>
    </citation>
    <scope>NUCLEOTIDE SEQUENCE [LARGE SCALE GENOMIC DNA]</scope>
    <source>
        <strain evidence="3">cv. Jeju island</strain>
        <tissue evidence="2">Leaf</tissue>
    </source>
</reference>
<dbReference type="AlphaFoldDB" id="A0A314YC80"/>
<keyword evidence="3" id="KW-1185">Reference proteome</keyword>
<name>A0A314YC80_PRUYE</name>
<dbReference type="STRING" id="2094558.A0A314YC80"/>
<gene>
    <name evidence="2" type="ORF">Pyn_34542</name>
</gene>
<dbReference type="EMBL" id="PJQY01001168">
    <property type="protein sequence ID" value="PQQ04972.1"/>
    <property type="molecule type" value="Genomic_DNA"/>
</dbReference>
<dbReference type="Proteomes" id="UP000250321">
    <property type="component" value="Unassembled WGS sequence"/>
</dbReference>
<protein>
    <submittedName>
        <fullName evidence="2">Uncharacterized protein</fullName>
    </submittedName>
</protein>
<accession>A0A314YC80</accession>
<sequence>MHGAFDLAFSNKSRTLDAPTPQNNSTNSEAAQEKNGTPASPDTARTRRVLPVPGGPTKRQPFGILPSRAVYLSGFFKKSTTSCNSSFAWSAPATSEKLTPSLELLGIWIWTFRSP</sequence>
<evidence type="ECO:0000313" key="2">
    <source>
        <dbReference type="EMBL" id="PQQ04972.1"/>
    </source>
</evidence>
<dbReference type="OrthoDB" id="5427578at2759"/>
<feature type="compositionally biased region" description="Polar residues" evidence="1">
    <location>
        <begin position="20"/>
        <end position="40"/>
    </location>
</feature>
<feature type="region of interest" description="Disordered" evidence="1">
    <location>
        <begin position="1"/>
        <end position="61"/>
    </location>
</feature>
<proteinExistence type="predicted"/>
<organism evidence="2 3">
    <name type="scientific">Prunus yedoensis var. nudiflora</name>
    <dbReference type="NCBI Taxonomy" id="2094558"/>
    <lineage>
        <taxon>Eukaryota</taxon>
        <taxon>Viridiplantae</taxon>
        <taxon>Streptophyta</taxon>
        <taxon>Embryophyta</taxon>
        <taxon>Tracheophyta</taxon>
        <taxon>Spermatophyta</taxon>
        <taxon>Magnoliopsida</taxon>
        <taxon>eudicotyledons</taxon>
        <taxon>Gunneridae</taxon>
        <taxon>Pentapetalae</taxon>
        <taxon>rosids</taxon>
        <taxon>fabids</taxon>
        <taxon>Rosales</taxon>
        <taxon>Rosaceae</taxon>
        <taxon>Amygdaloideae</taxon>
        <taxon>Amygdaleae</taxon>
        <taxon>Prunus</taxon>
    </lineage>
</organism>
<dbReference type="PANTHER" id="PTHR37449:SF1">
    <property type="entry name" value="OS02G0159950 PROTEIN"/>
    <property type="match status" value="1"/>
</dbReference>
<evidence type="ECO:0000256" key="1">
    <source>
        <dbReference type="SAM" id="MobiDB-lite"/>
    </source>
</evidence>